<dbReference type="InterPro" id="IPR049102">
    <property type="entry name" value="Gp67_N"/>
</dbReference>
<accession>A0A024AZQ9</accession>
<name>A0A024AZQ9_9CAUD</name>
<dbReference type="EMBL" id="KJ489398">
    <property type="protein sequence ID" value="AHZ09844.1"/>
    <property type="molecule type" value="Genomic_DNA"/>
</dbReference>
<dbReference type="GeneID" id="19525461"/>
<proteinExistence type="predicted"/>
<sequence length="203" mass="23427">MKVINYSEEEILLLLESTAKVDDGEAKEEVEIILPKDNIIYWYPLNMNYEYKFSDAKQIMYLTLDSMSEDGSYSVKKAKRAKPLPIKDGVPYKDDVFLSNRATLKWGRRQGFIDYDKKYNFIGDNVESTKLVLAAVTALREKLTARYIEKEGNKSGLDVEDGIGLSLFTDEQVYQLANKKERAEIKLLGEIYTYLRVMYRANA</sequence>
<protein>
    <recommendedName>
        <fullName evidence="1">Gp67 N-terminal domain-containing protein</fullName>
    </recommendedName>
</protein>
<evidence type="ECO:0000313" key="3">
    <source>
        <dbReference type="Proteomes" id="UP000026901"/>
    </source>
</evidence>
<keyword evidence="3" id="KW-1185">Reference proteome</keyword>
<feature type="domain" description="Gp67 N-terminal" evidence="1">
    <location>
        <begin position="26"/>
        <end position="87"/>
    </location>
</feature>
<dbReference type="Proteomes" id="UP000026901">
    <property type="component" value="Segment"/>
</dbReference>
<dbReference type="OrthoDB" id="11463at10239"/>
<reference evidence="3" key="1">
    <citation type="submission" date="2014-09" db="EMBL/GenBank/DDBJ databases">
        <authorList>
            <person name="Sauder A.B."/>
            <person name="McKenzie Q.R."/>
            <person name="Temple L.M."/>
            <person name="Alexis B.K."/>
            <person name="Al-Atrache Z."/>
            <person name="Lewis L.O."/>
            <person name="Loesser-Casey K.E."/>
            <person name="Mitchell K.J."/>
        </authorList>
    </citation>
    <scope>NUCLEOTIDE SEQUENCE [LARGE SCALE GENOMIC DNA]</scope>
</reference>
<evidence type="ECO:0000259" key="1">
    <source>
        <dbReference type="Pfam" id="PF20880"/>
    </source>
</evidence>
<dbReference type="Pfam" id="PF20880">
    <property type="entry name" value="G1_gp67_N"/>
    <property type="match status" value="1"/>
</dbReference>
<dbReference type="RefSeq" id="YP_009035641.1">
    <property type="nucleotide sequence ID" value="NC_024207.1"/>
</dbReference>
<evidence type="ECO:0000313" key="2">
    <source>
        <dbReference type="EMBL" id="AHZ09844.1"/>
    </source>
</evidence>
<dbReference type="KEGG" id="vg:19525461"/>
<organism evidence="2 3">
    <name type="scientific">Bacillus phage Evoli</name>
    <dbReference type="NCBI Taxonomy" id="1486658"/>
    <lineage>
        <taxon>Viruses</taxon>
        <taxon>Duplodnaviria</taxon>
        <taxon>Heunggongvirae</taxon>
        <taxon>Uroviricota</taxon>
        <taxon>Caudoviricetes</taxon>
        <taxon>Herelleviridae</taxon>
        <taxon>Bastillevirinae</taxon>
        <taxon>Bastillevirus</taxon>
        <taxon>Bastillevirus evoli</taxon>
    </lineage>
</organism>